<feature type="non-terminal residue" evidence="3">
    <location>
        <position position="251"/>
    </location>
</feature>
<feature type="domain" description="Helicase ATP-binding" evidence="2">
    <location>
        <begin position="91"/>
        <end position="251"/>
    </location>
</feature>
<dbReference type="Gene3D" id="3.40.50.10810">
    <property type="entry name" value="Tandem AAA-ATPase domain"/>
    <property type="match status" value="1"/>
</dbReference>
<dbReference type="AlphaFoldDB" id="A0A382W765"/>
<dbReference type="InterPro" id="IPR000330">
    <property type="entry name" value="SNF2_N"/>
</dbReference>
<dbReference type="PANTHER" id="PTHR45766:SF6">
    <property type="entry name" value="SWI_SNF-RELATED MATRIX-ASSOCIATED ACTIN-DEPENDENT REGULATOR OF CHROMATIN SUBFAMILY A-LIKE PROTEIN 1"/>
    <property type="match status" value="1"/>
</dbReference>
<feature type="non-terminal residue" evidence="3">
    <location>
        <position position="1"/>
    </location>
</feature>
<dbReference type="SMART" id="SM00487">
    <property type="entry name" value="DEXDc"/>
    <property type="match status" value="1"/>
</dbReference>
<evidence type="ECO:0000313" key="3">
    <source>
        <dbReference type="EMBL" id="SVD54185.1"/>
    </source>
</evidence>
<accession>A0A382W765</accession>
<name>A0A382W765_9ZZZZ</name>
<protein>
    <recommendedName>
        <fullName evidence="2">Helicase ATP-binding domain-containing protein</fullName>
    </recommendedName>
</protein>
<organism evidence="3">
    <name type="scientific">marine metagenome</name>
    <dbReference type="NCBI Taxonomy" id="408172"/>
    <lineage>
        <taxon>unclassified sequences</taxon>
        <taxon>metagenomes</taxon>
        <taxon>ecological metagenomes</taxon>
    </lineage>
</organism>
<dbReference type="SUPFAM" id="SSF52540">
    <property type="entry name" value="P-loop containing nucleoside triphosphate hydrolases"/>
    <property type="match status" value="1"/>
</dbReference>
<dbReference type="InterPro" id="IPR027417">
    <property type="entry name" value="P-loop_NTPase"/>
</dbReference>
<dbReference type="PANTHER" id="PTHR45766">
    <property type="entry name" value="DNA ANNEALING HELICASE AND ENDONUCLEASE ZRANB3 FAMILY MEMBER"/>
    <property type="match status" value="1"/>
</dbReference>
<dbReference type="InterPro" id="IPR014001">
    <property type="entry name" value="Helicase_ATP-bd"/>
</dbReference>
<dbReference type="Pfam" id="PF00176">
    <property type="entry name" value="SNF2-rel_dom"/>
    <property type="match status" value="1"/>
</dbReference>
<dbReference type="InterPro" id="IPR038718">
    <property type="entry name" value="SNF2-like_sf"/>
</dbReference>
<sequence>VKATYIPTNTNTFIVKEIDSDFVEILIDGEYKVVPVTEIRIIDSEVNSVSFDQFNQCLLSSLIVKPSSDLLYSSNTNRLTPEPHQYKPLIKFLNSQNNRLLLADEVGLGKTIEAGMIYKEIDKRDDLSISLIVVPASLTLKWKTEFLLRFDEDFEILRTPAFKSFLKDYELYSNSKAYRKKIIISYHALRDEDVIELLQKSTITIDFLIMDEAHTFRNVSTATFTAAFSIANIAEYVLFLTATPVQNTYED</sequence>
<dbReference type="EMBL" id="UINC01157288">
    <property type="protein sequence ID" value="SVD54185.1"/>
    <property type="molecule type" value="Genomic_DNA"/>
</dbReference>
<dbReference type="GO" id="GO:0005524">
    <property type="term" value="F:ATP binding"/>
    <property type="evidence" value="ECO:0007669"/>
    <property type="project" value="InterPro"/>
</dbReference>
<dbReference type="GO" id="GO:0016787">
    <property type="term" value="F:hydrolase activity"/>
    <property type="evidence" value="ECO:0007669"/>
    <property type="project" value="UniProtKB-KW"/>
</dbReference>
<keyword evidence="1" id="KW-0378">Hydrolase</keyword>
<dbReference type="PROSITE" id="PS51192">
    <property type="entry name" value="HELICASE_ATP_BIND_1"/>
    <property type="match status" value="1"/>
</dbReference>
<evidence type="ECO:0000259" key="2">
    <source>
        <dbReference type="PROSITE" id="PS51192"/>
    </source>
</evidence>
<reference evidence="3" key="1">
    <citation type="submission" date="2018-05" db="EMBL/GenBank/DDBJ databases">
        <authorList>
            <person name="Lanie J.A."/>
            <person name="Ng W.-L."/>
            <person name="Kazmierczak K.M."/>
            <person name="Andrzejewski T.M."/>
            <person name="Davidsen T.M."/>
            <person name="Wayne K.J."/>
            <person name="Tettelin H."/>
            <person name="Glass J.I."/>
            <person name="Rusch D."/>
            <person name="Podicherti R."/>
            <person name="Tsui H.-C.T."/>
            <person name="Winkler M.E."/>
        </authorList>
    </citation>
    <scope>NUCLEOTIDE SEQUENCE</scope>
</reference>
<proteinExistence type="predicted"/>
<evidence type="ECO:0000256" key="1">
    <source>
        <dbReference type="ARBA" id="ARBA00022801"/>
    </source>
</evidence>
<gene>
    <name evidence="3" type="ORF">METZ01_LOCUS407039</name>
</gene>